<evidence type="ECO:0000256" key="2">
    <source>
        <dbReference type="ARBA" id="ARBA00022723"/>
    </source>
</evidence>
<dbReference type="SUPFAM" id="SSF51316">
    <property type="entry name" value="Mss4-like"/>
    <property type="match status" value="1"/>
</dbReference>
<dbReference type="InterPro" id="IPR011057">
    <property type="entry name" value="Mss4-like_sf"/>
</dbReference>
<keyword evidence="4" id="KW-0456">Lyase</keyword>
<gene>
    <name evidence="6" type="ORF">DFR50_104103</name>
</gene>
<keyword evidence="3" id="KW-0862">Zinc</keyword>
<dbReference type="GO" id="GO:0016846">
    <property type="term" value="F:carbon-sulfur lyase activity"/>
    <property type="evidence" value="ECO:0007669"/>
    <property type="project" value="InterPro"/>
</dbReference>
<dbReference type="PROSITE" id="PS51891">
    <property type="entry name" value="CENP_V_GFA"/>
    <property type="match status" value="1"/>
</dbReference>
<dbReference type="PANTHER" id="PTHR33337">
    <property type="entry name" value="GFA DOMAIN-CONTAINING PROTEIN"/>
    <property type="match status" value="1"/>
</dbReference>
<evidence type="ECO:0000313" key="7">
    <source>
        <dbReference type="Proteomes" id="UP000253529"/>
    </source>
</evidence>
<dbReference type="Pfam" id="PF04828">
    <property type="entry name" value="GFA"/>
    <property type="match status" value="1"/>
</dbReference>
<evidence type="ECO:0000256" key="1">
    <source>
        <dbReference type="ARBA" id="ARBA00005495"/>
    </source>
</evidence>
<evidence type="ECO:0000256" key="3">
    <source>
        <dbReference type="ARBA" id="ARBA00022833"/>
    </source>
</evidence>
<keyword evidence="2" id="KW-0479">Metal-binding</keyword>
<name>A0A366FRP5_9HYPH</name>
<reference evidence="6 7" key="1">
    <citation type="submission" date="2018-06" db="EMBL/GenBank/DDBJ databases">
        <title>Genomic Encyclopedia of Type Strains, Phase IV (KMG-IV): sequencing the most valuable type-strain genomes for metagenomic binning, comparative biology and taxonomic classification.</title>
        <authorList>
            <person name="Goeker M."/>
        </authorList>
    </citation>
    <scope>NUCLEOTIDE SEQUENCE [LARGE SCALE GENOMIC DNA]</scope>
    <source>
        <strain evidence="6 7">DSM 24875</strain>
    </source>
</reference>
<dbReference type="Gene3D" id="3.90.1590.10">
    <property type="entry name" value="glutathione-dependent formaldehyde- activating enzyme (gfa)"/>
    <property type="match status" value="1"/>
</dbReference>
<comment type="caution">
    <text evidence="6">The sequence shown here is derived from an EMBL/GenBank/DDBJ whole genome shotgun (WGS) entry which is preliminary data.</text>
</comment>
<dbReference type="OrthoDB" id="7186766at2"/>
<dbReference type="RefSeq" id="WP_113888065.1">
    <property type="nucleotide sequence ID" value="NZ_QNRK01000004.1"/>
</dbReference>
<dbReference type="AlphaFoldDB" id="A0A366FRP5"/>
<organism evidence="6 7">
    <name type="scientific">Roseiarcus fermentans</name>
    <dbReference type="NCBI Taxonomy" id="1473586"/>
    <lineage>
        <taxon>Bacteria</taxon>
        <taxon>Pseudomonadati</taxon>
        <taxon>Pseudomonadota</taxon>
        <taxon>Alphaproteobacteria</taxon>
        <taxon>Hyphomicrobiales</taxon>
        <taxon>Roseiarcaceae</taxon>
        <taxon>Roseiarcus</taxon>
    </lineage>
</organism>
<proteinExistence type="inferred from homology"/>
<dbReference type="EMBL" id="QNRK01000004">
    <property type="protein sequence ID" value="RBP16826.1"/>
    <property type="molecule type" value="Genomic_DNA"/>
</dbReference>
<keyword evidence="7" id="KW-1185">Reference proteome</keyword>
<accession>A0A366FRP5</accession>
<dbReference type="Proteomes" id="UP000253529">
    <property type="component" value="Unassembled WGS sequence"/>
</dbReference>
<sequence length="153" mass="16803">MDNPIHEGGCRCGRLRFRLRSDPVLTIACHCRGCQRMTASAFSLGALHPTASFEVVSGETLVGGLHGPAEHIHCSYCLSWIYTRPTLAAGVVFVRPTMLDHPDAFTPFVEFATSEKLPWAFTPAKRRFAGFPSREEFAALLPDYAIHAREAAG</sequence>
<dbReference type="GO" id="GO:0046872">
    <property type="term" value="F:metal ion binding"/>
    <property type="evidence" value="ECO:0007669"/>
    <property type="project" value="UniProtKB-KW"/>
</dbReference>
<feature type="domain" description="CENP-V/GFA" evidence="5">
    <location>
        <begin position="6"/>
        <end position="120"/>
    </location>
</feature>
<evidence type="ECO:0000313" key="6">
    <source>
        <dbReference type="EMBL" id="RBP16826.1"/>
    </source>
</evidence>
<dbReference type="PANTHER" id="PTHR33337:SF33">
    <property type="entry name" value="CENP-V_GFA DOMAIN-CONTAINING PROTEIN"/>
    <property type="match status" value="1"/>
</dbReference>
<dbReference type="InterPro" id="IPR006913">
    <property type="entry name" value="CENP-V/GFA"/>
</dbReference>
<evidence type="ECO:0000259" key="5">
    <source>
        <dbReference type="PROSITE" id="PS51891"/>
    </source>
</evidence>
<evidence type="ECO:0000256" key="4">
    <source>
        <dbReference type="ARBA" id="ARBA00023239"/>
    </source>
</evidence>
<protein>
    <recommendedName>
        <fullName evidence="5">CENP-V/GFA domain-containing protein</fullName>
    </recommendedName>
</protein>
<comment type="similarity">
    <text evidence="1">Belongs to the Gfa family.</text>
</comment>